<gene>
    <name evidence="2" type="ORF">KFK14_11915</name>
</gene>
<protein>
    <submittedName>
        <fullName evidence="2">Uncharacterized protein</fullName>
    </submittedName>
</protein>
<sequence length="161" mass="17154">MESYLLTVLKGCGMMVRSLLMLALTGAAIMYFSGGSPADLVSSAFHTTRPVTGAGWRPDCEAMMQQFESGSDAPPDQGQGQSGNLAQSMGTTFKSVMQISAFTTKLRAAGCSPESRLANYEAMTAQLEEEPAASGWTTKQEIVFEPGKPMVDVSMDRPAKP</sequence>
<evidence type="ECO:0000313" key="2">
    <source>
        <dbReference type="EMBL" id="QUT03865.1"/>
    </source>
</evidence>
<dbReference type="RefSeq" id="WP_212607783.1">
    <property type="nucleotide sequence ID" value="NZ_CP073910.1"/>
</dbReference>
<evidence type="ECO:0000313" key="3">
    <source>
        <dbReference type="Proteomes" id="UP000681425"/>
    </source>
</evidence>
<dbReference type="AlphaFoldDB" id="A0A975PZB3"/>
<organism evidence="2 3">
    <name type="scientific">Sphingobium phenoxybenzoativorans</name>
    <dbReference type="NCBI Taxonomy" id="1592790"/>
    <lineage>
        <taxon>Bacteria</taxon>
        <taxon>Pseudomonadati</taxon>
        <taxon>Pseudomonadota</taxon>
        <taxon>Alphaproteobacteria</taxon>
        <taxon>Sphingomonadales</taxon>
        <taxon>Sphingomonadaceae</taxon>
        <taxon>Sphingobium</taxon>
    </lineage>
</organism>
<dbReference type="Proteomes" id="UP000681425">
    <property type="component" value="Chromosome"/>
</dbReference>
<proteinExistence type="predicted"/>
<keyword evidence="3" id="KW-1185">Reference proteome</keyword>
<feature type="region of interest" description="Disordered" evidence="1">
    <location>
        <begin position="67"/>
        <end position="87"/>
    </location>
</feature>
<accession>A0A975PZB3</accession>
<name>A0A975PZB3_9SPHN</name>
<dbReference type="KEGG" id="spph:KFK14_11915"/>
<reference evidence="2" key="1">
    <citation type="submission" date="2021-04" db="EMBL/GenBank/DDBJ databases">
        <title>Isolation of p-tert-butylphenol degrading bacteria Sphingobium phenoxybenzoativorans Tas13 from active sludge.</title>
        <authorList>
            <person name="Li Y."/>
        </authorList>
    </citation>
    <scope>NUCLEOTIDE SEQUENCE</scope>
    <source>
        <strain evidence="2">Tas13</strain>
    </source>
</reference>
<dbReference type="EMBL" id="CP073910">
    <property type="protein sequence ID" value="QUT03865.1"/>
    <property type="molecule type" value="Genomic_DNA"/>
</dbReference>
<feature type="compositionally biased region" description="Polar residues" evidence="1">
    <location>
        <begin position="78"/>
        <end position="87"/>
    </location>
</feature>
<evidence type="ECO:0000256" key="1">
    <source>
        <dbReference type="SAM" id="MobiDB-lite"/>
    </source>
</evidence>